<proteinExistence type="predicted"/>
<organism evidence="1 2">
    <name type="scientific">Flavobacterium johnsoniae (strain ATCC 17061 / DSM 2064 / JCM 8514 / BCRC 14874 / CCUG 350202 / NBRC 14942 / NCIMB 11054 / UW101)</name>
    <name type="common">Cytophaga johnsonae</name>
    <dbReference type="NCBI Taxonomy" id="376686"/>
    <lineage>
        <taxon>Bacteria</taxon>
        <taxon>Pseudomonadati</taxon>
        <taxon>Bacteroidota</taxon>
        <taxon>Flavobacteriia</taxon>
        <taxon>Flavobacteriales</taxon>
        <taxon>Flavobacteriaceae</taxon>
        <taxon>Flavobacterium</taxon>
    </lineage>
</organism>
<reference evidence="1 2" key="1">
    <citation type="journal article" date="2009" name="Appl. Environ. Microbiol.">
        <title>Novel features of the polysaccharide-digesting gliding bacterium Flavobacterium johnsoniae as revealed by genome sequence analysis.</title>
        <authorList>
            <person name="McBride M.J."/>
            <person name="Xie G."/>
            <person name="Martens E.C."/>
            <person name="Lapidus A."/>
            <person name="Henrissat B."/>
            <person name="Rhodes R.G."/>
            <person name="Goltsman E."/>
            <person name="Wang W."/>
            <person name="Xu J."/>
            <person name="Hunnicutt D.W."/>
            <person name="Staroscik A.M."/>
            <person name="Hoover T.R."/>
            <person name="Cheng Y.Q."/>
            <person name="Stein J.L."/>
        </authorList>
    </citation>
    <scope>NUCLEOTIDE SEQUENCE [LARGE SCALE GENOMIC DNA]</scope>
    <source>
        <strain evidence="2">ATCC 17061 / DSM 2064 / JCM 8514 / BCRC 14874 / CCUG 350202 / NBRC 14942 / NCIMB 11054 / UW101</strain>
    </source>
</reference>
<dbReference type="STRING" id="376686.Fjoh_1203"/>
<evidence type="ECO:0000313" key="2">
    <source>
        <dbReference type="Proteomes" id="UP000006694"/>
    </source>
</evidence>
<evidence type="ECO:0000313" key="1">
    <source>
        <dbReference type="EMBL" id="ABQ04235.1"/>
    </source>
</evidence>
<dbReference type="HOGENOM" id="CLU_1389195_0_0_10"/>
<dbReference type="eggNOG" id="ENOG5030QYE">
    <property type="taxonomic scope" value="Bacteria"/>
</dbReference>
<accession>A5FKM9</accession>
<keyword evidence="2" id="KW-1185">Reference proteome</keyword>
<gene>
    <name evidence="1" type="ordered locus">Fjoh_1203</name>
</gene>
<protein>
    <submittedName>
        <fullName evidence="1">Uncharacterized protein</fullName>
    </submittedName>
</protein>
<dbReference type="Proteomes" id="UP000006694">
    <property type="component" value="Chromosome"/>
</dbReference>
<dbReference type="EMBL" id="CP000685">
    <property type="protein sequence ID" value="ABQ04235.1"/>
    <property type="molecule type" value="Genomic_DNA"/>
</dbReference>
<sequence length="207" mass="24218">MISNNMENEIKILKDFVEGIITPKDFEKVLFENTKLQELLLDDTLKLQNTYIGNSTIFLYLVEQKIQSIGGQLNAQGAVQLFLTKKGISFKKYEKYSDDYGLILDSQPKYINTDLDFIEKYILPAEANKSKSEFKKEMKDRFSALFKYQTKPPKWIQSPNWIIKNNKPLFFLGQFEIKNCDIFHDDGAVYLFVDEKTGEIETVKQFY</sequence>
<dbReference type="AlphaFoldDB" id="A5FKM9"/>
<name>A5FKM9_FLAJ1</name>
<dbReference type="KEGG" id="fjo:Fjoh_1203"/>